<dbReference type="InterPro" id="IPR036388">
    <property type="entry name" value="WH-like_DNA-bd_sf"/>
</dbReference>
<reference evidence="6 7" key="1">
    <citation type="submission" date="2021-08" db="EMBL/GenBank/DDBJ databases">
        <title>WGS of actinomycetes from Thailand.</title>
        <authorList>
            <person name="Thawai C."/>
        </authorList>
    </citation>
    <scope>NUCLEOTIDE SEQUENCE [LARGE SCALE GENOMIC DNA]</scope>
    <source>
        <strain evidence="6 7">PLK6-54</strain>
    </source>
</reference>
<dbReference type="Proteomes" id="UP000778578">
    <property type="component" value="Unassembled WGS sequence"/>
</dbReference>
<keyword evidence="1" id="KW-0805">Transcription regulation</keyword>
<evidence type="ECO:0000256" key="2">
    <source>
        <dbReference type="ARBA" id="ARBA00023125"/>
    </source>
</evidence>
<feature type="compositionally biased region" description="Low complexity" evidence="4">
    <location>
        <begin position="25"/>
        <end position="40"/>
    </location>
</feature>
<dbReference type="PANTHER" id="PTHR44688:SF16">
    <property type="entry name" value="DNA-BINDING TRANSCRIPTIONAL ACTIVATOR DEVR_DOSR"/>
    <property type="match status" value="1"/>
</dbReference>
<keyword evidence="2" id="KW-0238">DNA-binding</keyword>
<protein>
    <submittedName>
        <fullName evidence="6">Helix-turn-helix transcriptional regulator</fullName>
    </submittedName>
</protein>
<gene>
    <name evidence="6" type="ORF">K7862_01650</name>
</gene>
<keyword evidence="7" id="KW-1185">Reference proteome</keyword>
<comment type="caution">
    <text evidence="6">The sequence shown here is derived from an EMBL/GenBank/DDBJ whole genome shotgun (WGS) entry which is preliminary data.</text>
</comment>
<accession>A0ABS7Q3K2</accession>
<dbReference type="InterPro" id="IPR016032">
    <property type="entry name" value="Sig_transdc_resp-reg_C-effctor"/>
</dbReference>
<evidence type="ECO:0000313" key="7">
    <source>
        <dbReference type="Proteomes" id="UP000778578"/>
    </source>
</evidence>
<evidence type="ECO:0000256" key="4">
    <source>
        <dbReference type="SAM" id="MobiDB-lite"/>
    </source>
</evidence>
<proteinExistence type="predicted"/>
<feature type="region of interest" description="Disordered" evidence="4">
    <location>
        <begin position="19"/>
        <end position="40"/>
    </location>
</feature>
<dbReference type="Gene3D" id="1.10.10.10">
    <property type="entry name" value="Winged helix-like DNA-binding domain superfamily/Winged helix DNA-binding domain"/>
    <property type="match status" value="1"/>
</dbReference>
<evidence type="ECO:0000256" key="1">
    <source>
        <dbReference type="ARBA" id="ARBA00023015"/>
    </source>
</evidence>
<evidence type="ECO:0000313" key="6">
    <source>
        <dbReference type="EMBL" id="MBY8876344.1"/>
    </source>
</evidence>
<keyword evidence="3" id="KW-0804">Transcription</keyword>
<dbReference type="PANTHER" id="PTHR44688">
    <property type="entry name" value="DNA-BINDING TRANSCRIPTIONAL ACTIVATOR DEVR_DOSR"/>
    <property type="match status" value="1"/>
</dbReference>
<sequence>MPRVEAELHRLAARWLADEGHTSEAAEQAAQAGDGTGTAGVVAVPSVPSVPPAVVEPLSDREREVLRQAAQLQSNADIAAELHISVNTVKSHLKSVHRKLCVNRRRDAVRPARQLMLV</sequence>
<organism evidence="6 7">
    <name type="scientific">Actinacidiphila acidipaludis</name>
    <dbReference type="NCBI Taxonomy" id="2873382"/>
    <lineage>
        <taxon>Bacteria</taxon>
        <taxon>Bacillati</taxon>
        <taxon>Actinomycetota</taxon>
        <taxon>Actinomycetes</taxon>
        <taxon>Kitasatosporales</taxon>
        <taxon>Streptomycetaceae</taxon>
        <taxon>Actinacidiphila</taxon>
    </lineage>
</organism>
<dbReference type="SUPFAM" id="SSF46894">
    <property type="entry name" value="C-terminal effector domain of the bipartite response regulators"/>
    <property type="match status" value="1"/>
</dbReference>
<dbReference type="InterPro" id="IPR000792">
    <property type="entry name" value="Tscrpt_reg_LuxR_C"/>
</dbReference>
<name>A0ABS7Q3K2_9ACTN</name>
<feature type="domain" description="HTH luxR-type" evidence="5">
    <location>
        <begin position="51"/>
        <end position="116"/>
    </location>
</feature>
<dbReference type="PROSITE" id="PS50043">
    <property type="entry name" value="HTH_LUXR_2"/>
    <property type="match status" value="1"/>
</dbReference>
<dbReference type="SMART" id="SM00421">
    <property type="entry name" value="HTH_LUXR"/>
    <property type="match status" value="1"/>
</dbReference>
<dbReference type="Pfam" id="PF00196">
    <property type="entry name" value="GerE"/>
    <property type="match status" value="1"/>
</dbReference>
<evidence type="ECO:0000256" key="3">
    <source>
        <dbReference type="ARBA" id="ARBA00023163"/>
    </source>
</evidence>
<dbReference type="EMBL" id="JAINZZ010000001">
    <property type="protein sequence ID" value="MBY8876344.1"/>
    <property type="molecule type" value="Genomic_DNA"/>
</dbReference>
<evidence type="ECO:0000259" key="5">
    <source>
        <dbReference type="PROSITE" id="PS50043"/>
    </source>
</evidence>
<dbReference type="PRINTS" id="PR00038">
    <property type="entry name" value="HTHLUXR"/>
</dbReference>
<dbReference type="CDD" id="cd06170">
    <property type="entry name" value="LuxR_C_like"/>
    <property type="match status" value="1"/>
</dbReference>